<dbReference type="VEuPathDB" id="TriTrypDB:LpyrH10_33_0310"/>
<accession>A0A0M9FQ33</accession>
<evidence type="ECO:0000256" key="1">
    <source>
        <dbReference type="SAM" id="MobiDB-lite"/>
    </source>
</evidence>
<feature type="region of interest" description="Disordered" evidence="1">
    <location>
        <begin position="518"/>
        <end position="538"/>
    </location>
</feature>
<dbReference type="EMBL" id="LGTL01000033">
    <property type="protein sequence ID" value="KPA73697.1"/>
    <property type="molecule type" value="Genomic_DNA"/>
</dbReference>
<feature type="compositionally biased region" description="Basic and acidic residues" evidence="1">
    <location>
        <begin position="280"/>
        <end position="294"/>
    </location>
</feature>
<feature type="region of interest" description="Disordered" evidence="1">
    <location>
        <begin position="348"/>
        <end position="374"/>
    </location>
</feature>
<feature type="compositionally biased region" description="Low complexity" evidence="1">
    <location>
        <begin position="132"/>
        <end position="150"/>
    </location>
</feature>
<dbReference type="GeneID" id="26909906"/>
<feature type="compositionally biased region" description="Polar residues" evidence="1">
    <location>
        <begin position="82"/>
        <end position="99"/>
    </location>
</feature>
<keyword evidence="3" id="KW-1185">Reference proteome</keyword>
<feature type="region of interest" description="Disordered" evidence="1">
    <location>
        <begin position="118"/>
        <end position="150"/>
    </location>
</feature>
<dbReference type="RefSeq" id="XP_015652136.1">
    <property type="nucleotide sequence ID" value="XM_015809200.1"/>
</dbReference>
<organism evidence="2 3">
    <name type="scientific">Leptomonas pyrrhocoris</name>
    <name type="common">Firebug parasite</name>
    <dbReference type="NCBI Taxonomy" id="157538"/>
    <lineage>
        <taxon>Eukaryota</taxon>
        <taxon>Discoba</taxon>
        <taxon>Euglenozoa</taxon>
        <taxon>Kinetoplastea</taxon>
        <taxon>Metakinetoplastina</taxon>
        <taxon>Trypanosomatida</taxon>
        <taxon>Trypanosomatidae</taxon>
        <taxon>Leishmaniinae</taxon>
        <taxon>Leptomonas</taxon>
    </lineage>
</organism>
<dbReference type="Proteomes" id="UP000037923">
    <property type="component" value="Unassembled WGS sequence"/>
</dbReference>
<dbReference type="AlphaFoldDB" id="A0A0M9FQ33"/>
<sequence length="600" mass="64875">MKIPAAVHPANHFHVQCLLLQAGLCADEGLYAPRRGQRRELYRLAHALALSRVALEECSLEPRRQPQRHEPQLHDPRDAPQPRQQTQQDSDVHTNQTTMKPVHGAQRRTITQLLSGLSDRLPPLPQQNTSESTGSGQSAPASSSTSSSLRSSISQAAHVSALLSSMGDVAFTPPHRLVPLYAPRTLLPPIPFYPFHDDVTYDAAVHHASLLSKLLGPYGFEVALTGAMRRGCPVATHADYLISLTEEATRAVESVQAMRATGDTSVSQQQQEEEEEEAQEERPPRSWSAKKQERTSAASPVAHKSAAVSRRVTGALHRDALTIPIPAPAPHASTATAAASSAETLNVNGRAGDDAMGDVHAAPQRRRPGEEHAAPRKQLCSCVTAFAASDVVSPQVAHRTQRAIQQLVQCGYIVAGQLPLLTPAFLCRRQPVAVSVRYDTRCPTQVPPIECTDPHVLARLELHRVNLLFSPCHARATRHLFLTGPPAFTAHVTLQALARGVDLNMNGAFECVASQRSVSPHHDSPAAATTLNTAGEPVLTEDAVKRPGADSPAMEPASPLHREVVEQLLLSSEEDVFAVAGMPVVDPLLRGVYCQMHHLE</sequence>
<feature type="compositionally biased region" description="Basic and acidic residues" evidence="1">
    <location>
        <begin position="60"/>
        <end position="80"/>
    </location>
</feature>
<feature type="region of interest" description="Disordered" evidence="1">
    <location>
        <begin position="258"/>
        <end position="311"/>
    </location>
</feature>
<dbReference type="OMA" id="NHLAVQC"/>
<gene>
    <name evidence="2" type="ORF">ABB37_09623</name>
</gene>
<proteinExistence type="predicted"/>
<comment type="caution">
    <text evidence="2">The sequence shown here is derived from an EMBL/GenBank/DDBJ whole genome shotgun (WGS) entry which is preliminary data.</text>
</comment>
<reference evidence="2 3" key="1">
    <citation type="submission" date="2015-07" db="EMBL/GenBank/DDBJ databases">
        <title>High-quality genome of monoxenous trypanosomatid Leptomonas pyrrhocoris.</title>
        <authorList>
            <person name="Flegontov P."/>
            <person name="Butenko A."/>
            <person name="Firsov S."/>
            <person name="Vlcek C."/>
            <person name="Logacheva M.D."/>
            <person name="Field M."/>
            <person name="Filatov D."/>
            <person name="Flegontova O."/>
            <person name="Gerasimov E."/>
            <person name="Jackson A.P."/>
            <person name="Kelly S."/>
            <person name="Opperdoes F."/>
            <person name="O'Reilly A."/>
            <person name="Votypka J."/>
            <person name="Yurchenko V."/>
            <person name="Lukes J."/>
        </authorList>
    </citation>
    <scope>NUCLEOTIDE SEQUENCE [LARGE SCALE GENOMIC DNA]</scope>
    <source>
        <strain evidence="2">H10</strain>
    </source>
</reference>
<name>A0A0M9FQ33_LEPPY</name>
<evidence type="ECO:0000313" key="3">
    <source>
        <dbReference type="Proteomes" id="UP000037923"/>
    </source>
</evidence>
<feature type="region of interest" description="Disordered" evidence="1">
    <location>
        <begin position="60"/>
        <end position="106"/>
    </location>
</feature>
<evidence type="ECO:0000313" key="2">
    <source>
        <dbReference type="EMBL" id="KPA73697.1"/>
    </source>
</evidence>
<dbReference type="OrthoDB" id="262661at2759"/>
<protein>
    <submittedName>
        <fullName evidence="2">Uncharacterized protein</fullName>
    </submittedName>
</protein>